<name>A0A1M7LRR6_9RHOB</name>
<accession>A0A1M7LRR6</accession>
<dbReference type="Pfam" id="PF12728">
    <property type="entry name" value="HTH_17"/>
    <property type="match status" value="1"/>
</dbReference>
<keyword evidence="3" id="KW-1185">Reference proteome</keyword>
<feature type="domain" description="Helix-turn-helix" evidence="1">
    <location>
        <begin position="17"/>
        <end position="58"/>
    </location>
</feature>
<organism evidence="2 3">
    <name type="scientific">Roseovarius litoreus</name>
    <dbReference type="NCBI Taxonomy" id="1155722"/>
    <lineage>
        <taxon>Bacteria</taxon>
        <taxon>Pseudomonadati</taxon>
        <taxon>Pseudomonadota</taxon>
        <taxon>Alphaproteobacteria</taxon>
        <taxon>Rhodobacterales</taxon>
        <taxon>Roseobacteraceae</taxon>
        <taxon>Roseovarius</taxon>
    </lineage>
</organism>
<dbReference type="InterPro" id="IPR041657">
    <property type="entry name" value="HTH_17"/>
</dbReference>
<dbReference type="Proteomes" id="UP000322545">
    <property type="component" value="Unassembled WGS sequence"/>
</dbReference>
<protein>
    <submittedName>
        <fullName evidence="2">DNA binding domain-containing protein, excisionase family</fullName>
    </submittedName>
</protein>
<dbReference type="RefSeq" id="WP_149781029.1">
    <property type="nucleotide sequence ID" value="NZ_FRCB01000021.1"/>
</dbReference>
<reference evidence="2 3" key="1">
    <citation type="submission" date="2016-11" db="EMBL/GenBank/DDBJ databases">
        <authorList>
            <person name="Varghese N."/>
            <person name="Submissions S."/>
        </authorList>
    </citation>
    <scope>NUCLEOTIDE SEQUENCE [LARGE SCALE GENOMIC DNA]</scope>
    <source>
        <strain evidence="2 3">DSM 28249</strain>
    </source>
</reference>
<dbReference type="AlphaFoldDB" id="A0A1M7LRR6"/>
<proteinExistence type="predicted"/>
<evidence type="ECO:0000259" key="1">
    <source>
        <dbReference type="Pfam" id="PF12728"/>
    </source>
</evidence>
<sequence>MTKPTNSNYSQYGQAAMTVKDVAELDSVSEKTVRRAIKAGLLEVIRVGPGGRLIRITPAAHIAYRMVQKAGQ</sequence>
<dbReference type="InterPro" id="IPR009061">
    <property type="entry name" value="DNA-bd_dom_put_sf"/>
</dbReference>
<gene>
    <name evidence="2" type="ORF">SAMN05443432_1214</name>
</gene>
<dbReference type="EMBL" id="FRCB01000021">
    <property type="protein sequence ID" value="SHM80758.1"/>
    <property type="molecule type" value="Genomic_DNA"/>
</dbReference>
<evidence type="ECO:0000313" key="2">
    <source>
        <dbReference type="EMBL" id="SHM80758.1"/>
    </source>
</evidence>
<evidence type="ECO:0000313" key="3">
    <source>
        <dbReference type="Proteomes" id="UP000322545"/>
    </source>
</evidence>
<dbReference type="SUPFAM" id="SSF46955">
    <property type="entry name" value="Putative DNA-binding domain"/>
    <property type="match status" value="1"/>
</dbReference>